<evidence type="ECO:0000313" key="1">
    <source>
        <dbReference type="EMBL" id="SES16514.1"/>
    </source>
</evidence>
<sequence length="152" mass="16875">MRAHEVPEVDDGDVVVLSSPVVSTTVAEVSAYHVYLVWPWKTKDPESQFAWNGTVAFSRDSESPEWLNTPWRFGSDPSDLKTGDTVELSIPEFEATVLSVKKHEPARDAGWLPRPTLTLGLCATEFVDDPEAGFVIYCDTEEPISMFVADRG</sequence>
<evidence type="ECO:0000313" key="2">
    <source>
        <dbReference type="Proteomes" id="UP000199028"/>
    </source>
</evidence>
<keyword evidence="2" id="KW-1185">Reference proteome</keyword>
<organism evidence="1 2">
    <name type="scientific">Lentzea flaviverrucosa</name>
    <dbReference type="NCBI Taxonomy" id="200379"/>
    <lineage>
        <taxon>Bacteria</taxon>
        <taxon>Bacillati</taxon>
        <taxon>Actinomycetota</taxon>
        <taxon>Actinomycetes</taxon>
        <taxon>Pseudonocardiales</taxon>
        <taxon>Pseudonocardiaceae</taxon>
        <taxon>Lentzea</taxon>
    </lineage>
</organism>
<proteinExistence type="predicted"/>
<dbReference type="EMBL" id="FOFT01000009">
    <property type="protein sequence ID" value="SES16514.1"/>
    <property type="molecule type" value="Genomic_DNA"/>
</dbReference>
<dbReference type="AlphaFoldDB" id="A0A1H9V537"/>
<reference evidence="2" key="1">
    <citation type="submission" date="2016-10" db="EMBL/GenBank/DDBJ databases">
        <authorList>
            <person name="Varghese N."/>
            <person name="Submissions S."/>
        </authorList>
    </citation>
    <scope>NUCLEOTIDE SEQUENCE [LARGE SCALE GENOMIC DNA]</scope>
    <source>
        <strain evidence="2">CGMCC 4.578</strain>
    </source>
</reference>
<name>A0A1H9V537_9PSEU</name>
<gene>
    <name evidence="1" type="ORF">SAMN05216195_109313</name>
</gene>
<protein>
    <submittedName>
        <fullName evidence="1">Uncharacterized protein</fullName>
    </submittedName>
</protein>
<accession>A0A1H9V537</accession>
<dbReference type="Proteomes" id="UP000199028">
    <property type="component" value="Unassembled WGS sequence"/>
</dbReference>